<dbReference type="STRING" id="188937.MA_3182"/>
<organism evidence="4 5">
    <name type="scientific">Methanosarcina acetivorans (strain ATCC 35395 / DSM 2834 / JCM 12185 / C2A)</name>
    <dbReference type="NCBI Taxonomy" id="188937"/>
    <lineage>
        <taxon>Archaea</taxon>
        <taxon>Methanobacteriati</taxon>
        <taxon>Methanobacteriota</taxon>
        <taxon>Stenosarchaea group</taxon>
        <taxon>Methanomicrobia</taxon>
        <taxon>Methanosarcinales</taxon>
        <taxon>Methanosarcinaceae</taxon>
        <taxon>Methanosarcina</taxon>
    </lineage>
</organism>
<name>Q8TL58_METAC</name>
<evidence type="ECO:0000313" key="4">
    <source>
        <dbReference type="EMBL" id="AAM06555.1"/>
    </source>
</evidence>
<dbReference type="EnsemblBacteria" id="AAM06555">
    <property type="protein sequence ID" value="AAM06555"/>
    <property type="gene ID" value="MA_3182"/>
</dbReference>
<dbReference type="PhylomeDB" id="Q8TL58"/>
<dbReference type="HOGENOM" id="CLU_710999_0_0_2"/>
<reference evidence="4 5" key="1">
    <citation type="journal article" date="2002" name="Genome Res.">
        <title>The genome of Methanosarcina acetivorans reveals extensive metabolic and physiological diversity.</title>
        <authorList>
            <person name="Galagan J.E."/>
            <person name="Nusbaum C."/>
            <person name="Roy A."/>
            <person name="Endrizzi M.G."/>
            <person name="Macdonald P."/>
            <person name="FitzHugh W."/>
            <person name="Calvo S."/>
            <person name="Engels R."/>
            <person name="Smirnov S."/>
            <person name="Atnoor D."/>
            <person name="Brown A."/>
            <person name="Allen N."/>
            <person name="Naylor J."/>
            <person name="Stange-Thomann N."/>
            <person name="DeArellano K."/>
            <person name="Johnson R."/>
            <person name="Linton L."/>
            <person name="McEwan P."/>
            <person name="McKernan K."/>
            <person name="Talamas J."/>
            <person name="Tirrell A."/>
            <person name="Ye W."/>
            <person name="Zimmer A."/>
            <person name="Barber R.D."/>
            <person name="Cann I."/>
            <person name="Graham D.E."/>
            <person name="Grahame D.A."/>
            <person name="Guss A."/>
            <person name="Hedderich R."/>
            <person name="Ingram-Smith C."/>
            <person name="Kuettner C.H."/>
            <person name="Krzycki J.A."/>
            <person name="Leigh J.A."/>
            <person name="Li W."/>
            <person name="Liu J."/>
            <person name="Mukhopadhyay B."/>
            <person name="Reeve J.N."/>
            <person name="Smith K."/>
            <person name="Springer T.A."/>
            <person name="Umayam L.A."/>
            <person name="White O."/>
            <person name="White R.H."/>
            <person name="de Macario E.C."/>
            <person name="Ferry J.G."/>
            <person name="Jarrell K.F."/>
            <person name="Jing H."/>
            <person name="Macario A.J.L."/>
            <person name="Paulsen I."/>
            <person name="Pritchett M."/>
            <person name="Sowers K.R."/>
            <person name="Swanson R.V."/>
            <person name="Zinder S.H."/>
            <person name="Lander E."/>
            <person name="Metcalf W.W."/>
            <person name="Birren B."/>
        </authorList>
    </citation>
    <scope>NUCLEOTIDE SEQUENCE [LARGE SCALE GENOMIC DNA]</scope>
    <source>
        <strain evidence="5">ATCC 35395 / DSM 2834 / JCM 12185 / C2A</strain>
    </source>
</reference>
<dbReference type="InterPro" id="IPR018333">
    <property type="entry name" value="Squalene_cyclase"/>
</dbReference>
<dbReference type="Gene3D" id="1.50.10.20">
    <property type="match status" value="2"/>
</dbReference>
<dbReference type="EMBL" id="AE010299">
    <property type="protein sequence ID" value="AAM06555.1"/>
    <property type="molecule type" value="Genomic_DNA"/>
</dbReference>
<dbReference type="GO" id="GO:0005811">
    <property type="term" value="C:lipid droplet"/>
    <property type="evidence" value="ECO:0007669"/>
    <property type="project" value="InterPro"/>
</dbReference>
<proteinExistence type="inferred from homology"/>
<evidence type="ECO:0000256" key="2">
    <source>
        <dbReference type="ARBA" id="ARBA00022737"/>
    </source>
</evidence>
<dbReference type="InterPro" id="IPR008930">
    <property type="entry name" value="Terpenoid_cyclase/PrenylTrfase"/>
</dbReference>
<dbReference type="GO" id="GO:0016866">
    <property type="term" value="F:intramolecular transferase activity"/>
    <property type="evidence" value="ECO:0007669"/>
    <property type="project" value="InterPro"/>
</dbReference>
<keyword evidence="2" id="KW-0677">Repeat</keyword>
<evidence type="ECO:0000256" key="1">
    <source>
        <dbReference type="ARBA" id="ARBA00009755"/>
    </source>
</evidence>
<dbReference type="InParanoid" id="Q8TL58"/>
<protein>
    <submittedName>
        <fullName evidence="4">Squalene-hopene cyclase</fullName>
    </submittedName>
</protein>
<evidence type="ECO:0000259" key="3">
    <source>
        <dbReference type="Pfam" id="PF13243"/>
    </source>
</evidence>
<dbReference type="KEGG" id="mac:MA_3182"/>
<dbReference type="Proteomes" id="UP000002487">
    <property type="component" value="Chromosome"/>
</dbReference>
<comment type="similarity">
    <text evidence="1">Belongs to the terpene cyclase/mutase family.</text>
</comment>
<dbReference type="AlphaFoldDB" id="Q8TL58"/>
<dbReference type="Pfam" id="PF13243">
    <property type="entry name" value="SQHop_cyclase_C"/>
    <property type="match status" value="1"/>
</dbReference>
<gene>
    <name evidence="4" type="ordered locus">MA_3182</name>
</gene>
<accession>Q8TL58</accession>
<dbReference type="PANTHER" id="PTHR11764">
    <property type="entry name" value="TERPENE CYCLASE/MUTASE FAMILY MEMBER"/>
    <property type="match status" value="1"/>
</dbReference>
<dbReference type="SMR" id="Q8TL58"/>
<feature type="domain" description="Squalene cyclase C-terminal" evidence="3">
    <location>
        <begin position="141"/>
        <end position="353"/>
    </location>
</feature>
<dbReference type="PANTHER" id="PTHR11764:SF20">
    <property type="entry name" value="LANOSTEROL SYNTHASE"/>
    <property type="match status" value="1"/>
</dbReference>
<dbReference type="SUPFAM" id="SSF48239">
    <property type="entry name" value="Terpenoid cyclases/Protein prenyltransferases"/>
    <property type="match status" value="1"/>
</dbReference>
<sequence>MLHIWIRGFSILTNEQVLNSRILSNRILNDRISDKNILNDKISDNRILNDKISDNQIFNNRMLNAVELAIGKASNFIISNQSDEGYWLDFYIPGMGKSSQWVTAYIAYSLSRLPNTDKSVQKAIVWLLHTKFSSGGWGYHQNCLPDADSTANVVRLLAYYFKKENLLTQENFVFYLHEFADLLASYQDRNTGGFLTYLPGSNGKYHTMPDSAWCISEPSITAMAGNAFLTAGPEWFEQEISKAREFLISRQNSAGYWDSYWWDCRIYGTSLACNFLKQLGEIDPVKKAISWLKSIFVPSKGWGNGYEAVPYPFYTALSLSSLLLFENNIHSREVKDSVLWLIENQNEDGSWFSKPILRVPDPQVREPWVGSNREKCEVVTDVNLLFTTATVMGALYDFLNLSGYYSGSASHE</sequence>
<dbReference type="InterPro" id="IPR032696">
    <property type="entry name" value="SQ_cyclase_C"/>
</dbReference>
<keyword evidence="5" id="KW-1185">Reference proteome</keyword>
<evidence type="ECO:0000313" key="5">
    <source>
        <dbReference type="Proteomes" id="UP000002487"/>
    </source>
</evidence>
<dbReference type="GO" id="GO:0016104">
    <property type="term" value="P:triterpenoid biosynthetic process"/>
    <property type="evidence" value="ECO:0007669"/>
    <property type="project" value="InterPro"/>
</dbReference>